<dbReference type="STRING" id="400682.A0A1X7U559"/>
<evidence type="ECO:0008006" key="2">
    <source>
        <dbReference type="Google" id="ProtNLM"/>
    </source>
</evidence>
<accession>A0A1X7U559</accession>
<reference evidence="1" key="1">
    <citation type="submission" date="2017-05" db="UniProtKB">
        <authorList>
            <consortium name="EnsemblMetazoa"/>
        </authorList>
    </citation>
    <scope>IDENTIFICATION</scope>
</reference>
<organism evidence="1">
    <name type="scientific">Amphimedon queenslandica</name>
    <name type="common">Sponge</name>
    <dbReference type="NCBI Taxonomy" id="400682"/>
    <lineage>
        <taxon>Eukaryota</taxon>
        <taxon>Metazoa</taxon>
        <taxon>Porifera</taxon>
        <taxon>Demospongiae</taxon>
        <taxon>Heteroscleromorpha</taxon>
        <taxon>Haplosclerida</taxon>
        <taxon>Niphatidae</taxon>
        <taxon>Amphimedon</taxon>
    </lineage>
</organism>
<name>A0A1X7U559_AMPQE</name>
<protein>
    <recommendedName>
        <fullName evidence="2">Reverse transcriptase Ty1/copia-type domain-containing protein</fullName>
    </recommendedName>
</protein>
<dbReference type="CDD" id="cd09272">
    <property type="entry name" value="RNase_HI_RT_Ty1"/>
    <property type="match status" value="1"/>
</dbReference>
<evidence type="ECO:0000313" key="1">
    <source>
        <dbReference type="EnsemblMetazoa" id="Aqu2.1.22890_001"/>
    </source>
</evidence>
<dbReference type="AlphaFoldDB" id="A0A1X7U559"/>
<dbReference type="EnsemblMetazoa" id="Aqu2.1.22890_001">
    <property type="protein sequence ID" value="Aqu2.1.22890_001"/>
    <property type="gene ID" value="Aqu2.1.22890"/>
</dbReference>
<dbReference type="InParanoid" id="A0A1X7U559"/>
<sequence length="201" mass="23075">MELYQSAVCKLLYLSTRSCPDIAYAVSGIARFTANPTKEHWKALKHIFSRTDGIDCSCYSDADWGSDLDDRKSTSGCVSYRRRTSQLAKLKLLWLKRLIAEVYKKPAKAMVTQEDNQLAICLTKNPQFHGRSKHIAIKYHFIREQVKEGMIRVEYCKTEDMLADIFTIGLFGERFKRLRNLNGMIELDTSTLYCTQINGSP</sequence>
<proteinExistence type="predicted"/>
<dbReference type="PANTHER" id="PTHR11439:SF483">
    <property type="entry name" value="PEPTIDE SYNTHASE GLIP-LIKE, PUTATIVE (AFU_ORTHOLOGUE AFUA_3G12920)-RELATED"/>
    <property type="match status" value="1"/>
</dbReference>
<dbReference type="PANTHER" id="PTHR11439">
    <property type="entry name" value="GAG-POL-RELATED RETROTRANSPOSON"/>
    <property type="match status" value="1"/>
</dbReference>